<evidence type="ECO:0000256" key="1">
    <source>
        <dbReference type="SAM" id="Phobius"/>
    </source>
</evidence>
<evidence type="ECO:0000313" key="2">
    <source>
        <dbReference type="EMBL" id="AKX34202.1"/>
    </source>
</evidence>
<feature type="transmembrane region" description="Helical" evidence="1">
    <location>
        <begin position="12"/>
        <end position="30"/>
    </location>
</feature>
<dbReference type="EMBL" id="CP012357">
    <property type="protein sequence ID" value="AKX34202.1"/>
    <property type="molecule type" value="Genomic_DNA"/>
</dbReference>
<keyword evidence="3" id="KW-1185">Reference proteome</keyword>
<keyword evidence="1" id="KW-1133">Transmembrane helix</keyword>
<name>A0A0K1W271_9MOLU</name>
<organism evidence="2 3">
    <name type="scientific">Spiroplasma litorale</name>
    <dbReference type="NCBI Taxonomy" id="216942"/>
    <lineage>
        <taxon>Bacteria</taxon>
        <taxon>Bacillati</taxon>
        <taxon>Mycoplasmatota</taxon>
        <taxon>Mollicutes</taxon>
        <taxon>Entomoplasmatales</taxon>
        <taxon>Spiroplasmataceae</taxon>
        <taxon>Spiroplasma</taxon>
    </lineage>
</organism>
<feature type="transmembrane region" description="Helical" evidence="1">
    <location>
        <begin position="155"/>
        <end position="178"/>
    </location>
</feature>
<dbReference type="RefSeq" id="WP_075058300.1">
    <property type="nucleotide sequence ID" value="NZ_CP012357.1"/>
</dbReference>
<gene>
    <name evidence="2" type="ORF">SLITO_v1c05660</name>
</gene>
<dbReference type="KEGG" id="sll:SLITO_v1c05660"/>
<feature type="transmembrane region" description="Helical" evidence="1">
    <location>
        <begin position="42"/>
        <end position="66"/>
    </location>
</feature>
<feature type="transmembrane region" description="Helical" evidence="1">
    <location>
        <begin position="106"/>
        <end position="127"/>
    </location>
</feature>
<feature type="transmembrane region" description="Helical" evidence="1">
    <location>
        <begin position="78"/>
        <end position="100"/>
    </location>
</feature>
<keyword evidence="1" id="KW-0472">Membrane</keyword>
<keyword evidence="1" id="KW-0812">Transmembrane</keyword>
<dbReference type="AlphaFoldDB" id="A0A0K1W271"/>
<evidence type="ECO:0000313" key="3">
    <source>
        <dbReference type="Proteomes" id="UP000067476"/>
    </source>
</evidence>
<dbReference type="Proteomes" id="UP000067476">
    <property type="component" value="Chromosome"/>
</dbReference>
<proteinExistence type="predicted"/>
<dbReference type="STRING" id="216942.SLITO_v1c05660"/>
<dbReference type="OrthoDB" id="390351at2"/>
<sequence>MKKVYWDFGITACSFSIAMCIIDLPLAILFSVDLLGTKLAPIIAVLLTIIFINFICSIVSLILICLYKNKKCIKLGTLIGISIPTLWILTYLYIVATYLYQPILLLINSCLLFMIVLILVFMILFIYNSKKHKWVIIFKNNNGEKHDHYNEKIRTAYVFMIVGTVLWSFLIIPLAWLIPMTLNTKKLIHEYKDATALGVCCIIIWQFI</sequence>
<dbReference type="PATRIC" id="fig|216942.3.peg.570"/>
<protein>
    <submittedName>
        <fullName evidence="2">Uncharacterized protein</fullName>
    </submittedName>
</protein>
<reference evidence="2 3" key="1">
    <citation type="journal article" date="2015" name="Genome Announc.">
        <title>Complete Genome Sequence of Spiroplasma litorale TN-1T (DSM 21781), a Bacterium Isolated from a Green-Eyed Horsefly (Tabanus nigrovittatus).</title>
        <authorList>
            <person name="Lo W.S."/>
            <person name="Lai Y.C."/>
            <person name="Lien Y.W."/>
            <person name="Wang T.H."/>
            <person name="Kuo C.H."/>
        </authorList>
    </citation>
    <scope>NUCLEOTIDE SEQUENCE [LARGE SCALE GENOMIC DNA]</scope>
    <source>
        <strain evidence="2 3">TN-1</strain>
    </source>
</reference>
<accession>A0A0K1W271</accession>